<feature type="region of interest" description="Disordered" evidence="1">
    <location>
        <begin position="16"/>
        <end position="35"/>
    </location>
</feature>
<reference evidence="2" key="1">
    <citation type="submission" date="2018-05" db="EMBL/GenBank/DDBJ databases">
        <authorList>
            <person name="Lanie J.A."/>
            <person name="Ng W.-L."/>
            <person name="Kazmierczak K.M."/>
            <person name="Andrzejewski T.M."/>
            <person name="Davidsen T.M."/>
            <person name="Wayne K.J."/>
            <person name="Tettelin H."/>
            <person name="Glass J.I."/>
            <person name="Rusch D."/>
            <person name="Podicherti R."/>
            <person name="Tsui H.-C.T."/>
            <person name="Winkler M.E."/>
        </authorList>
    </citation>
    <scope>NUCLEOTIDE SEQUENCE</scope>
</reference>
<evidence type="ECO:0000256" key="1">
    <source>
        <dbReference type="SAM" id="MobiDB-lite"/>
    </source>
</evidence>
<gene>
    <name evidence="2" type="ORF">METZ01_LOCUS337109</name>
</gene>
<evidence type="ECO:0000313" key="2">
    <source>
        <dbReference type="EMBL" id="SVC84255.1"/>
    </source>
</evidence>
<proteinExistence type="predicted"/>
<organism evidence="2">
    <name type="scientific">marine metagenome</name>
    <dbReference type="NCBI Taxonomy" id="408172"/>
    <lineage>
        <taxon>unclassified sequences</taxon>
        <taxon>metagenomes</taxon>
        <taxon>ecological metagenomes</taxon>
    </lineage>
</organism>
<sequence>MLNDFGVSATLTDMSASTSTTVSGYSSPASHTGIG</sequence>
<name>A0A382QHA1_9ZZZZ</name>
<dbReference type="EMBL" id="UINC01114146">
    <property type="protein sequence ID" value="SVC84255.1"/>
    <property type="molecule type" value="Genomic_DNA"/>
</dbReference>
<dbReference type="AlphaFoldDB" id="A0A382QHA1"/>
<protein>
    <submittedName>
        <fullName evidence="2">Uncharacterized protein</fullName>
    </submittedName>
</protein>
<accession>A0A382QHA1</accession>